<evidence type="ECO:0000313" key="3">
    <source>
        <dbReference type="Proteomes" id="UP000594638"/>
    </source>
</evidence>
<gene>
    <name evidence="2" type="ORF">OLEA9_A121953</name>
</gene>
<name>A0A8S0TJF1_OLEEU</name>
<dbReference type="EMBL" id="CACTIH010007253">
    <property type="protein sequence ID" value="CAA3005914.1"/>
    <property type="molecule type" value="Genomic_DNA"/>
</dbReference>
<feature type="compositionally biased region" description="Polar residues" evidence="1">
    <location>
        <begin position="100"/>
        <end position="114"/>
    </location>
</feature>
<sequence>MPGKNSKVCHDCKNVGYFFGDCSIKRRCPHSMHGFQKFFKVEMDTPNKGKLFKCCNEKCGFGIGVKIEKLLVNLVTLATLAKRRNRKAKKNQDSKDGQANKGNKANQFQYFSCQ</sequence>
<dbReference type="Proteomes" id="UP000594638">
    <property type="component" value="Unassembled WGS sequence"/>
</dbReference>
<proteinExistence type="predicted"/>
<protein>
    <submittedName>
        <fullName evidence="2">Uncharacterized protein</fullName>
    </submittedName>
</protein>
<comment type="caution">
    <text evidence="2">The sequence shown here is derived from an EMBL/GenBank/DDBJ whole genome shotgun (WGS) entry which is preliminary data.</text>
</comment>
<accession>A0A8S0TJF1</accession>
<feature type="region of interest" description="Disordered" evidence="1">
    <location>
        <begin position="83"/>
        <end position="114"/>
    </location>
</feature>
<dbReference type="Gramene" id="OE9A121953T1">
    <property type="protein sequence ID" value="OE9A121953C1"/>
    <property type="gene ID" value="OE9A121953"/>
</dbReference>
<keyword evidence="3" id="KW-1185">Reference proteome</keyword>
<evidence type="ECO:0000313" key="2">
    <source>
        <dbReference type="EMBL" id="CAA3005914.1"/>
    </source>
</evidence>
<reference evidence="2 3" key="1">
    <citation type="submission" date="2019-12" db="EMBL/GenBank/DDBJ databases">
        <authorList>
            <person name="Alioto T."/>
            <person name="Alioto T."/>
            <person name="Gomez Garrido J."/>
        </authorList>
    </citation>
    <scope>NUCLEOTIDE SEQUENCE [LARGE SCALE GENOMIC DNA]</scope>
</reference>
<dbReference type="AlphaFoldDB" id="A0A8S0TJF1"/>
<organism evidence="2 3">
    <name type="scientific">Olea europaea subsp. europaea</name>
    <dbReference type="NCBI Taxonomy" id="158383"/>
    <lineage>
        <taxon>Eukaryota</taxon>
        <taxon>Viridiplantae</taxon>
        <taxon>Streptophyta</taxon>
        <taxon>Embryophyta</taxon>
        <taxon>Tracheophyta</taxon>
        <taxon>Spermatophyta</taxon>
        <taxon>Magnoliopsida</taxon>
        <taxon>eudicotyledons</taxon>
        <taxon>Gunneridae</taxon>
        <taxon>Pentapetalae</taxon>
        <taxon>asterids</taxon>
        <taxon>lamiids</taxon>
        <taxon>Lamiales</taxon>
        <taxon>Oleaceae</taxon>
        <taxon>Oleeae</taxon>
        <taxon>Olea</taxon>
    </lineage>
</organism>
<evidence type="ECO:0000256" key="1">
    <source>
        <dbReference type="SAM" id="MobiDB-lite"/>
    </source>
</evidence>